<gene>
    <name evidence="3" type="ORF">L227DRAFT_602682</name>
</gene>
<dbReference type="STRING" id="1328759.A0A5C2S0Z2"/>
<sequence>MTSPSPPAKRPRTVDTSDEDTEPQRDESFWFEDGNIVVIAQQTAFRVHRGVLSRHSETFSGLFTLPRPAGGAYEEVIDTCPVVRVTDSPHDFKHLLHALYDGLGYMESVAEVEKYSMCASLARLGHKYELSSVFSAAMQRLRVIYTDDYEVWRTFWTTGGRSAKSLRNLYIPIEVANLFRTTEQRNLLPTVLFLCCLLPITDLLDGVRRADGTLEQLSREDLRRCLEARDTYHLKLAHFWAQPWRGQPNSPPRCIEWDRCARFIDTTRSFALDKPLRAPRNVFAATMTSDLLAKDARHAARICEACADRIADEARKLFEAQWDALPETMDLTDVVIDWRSAVSP</sequence>
<evidence type="ECO:0000313" key="3">
    <source>
        <dbReference type="EMBL" id="RPD57115.1"/>
    </source>
</evidence>
<reference evidence="3" key="1">
    <citation type="journal article" date="2018" name="Genome Biol. Evol.">
        <title>Genomics and development of Lentinus tigrinus, a white-rot wood-decaying mushroom with dimorphic fruiting bodies.</title>
        <authorList>
            <person name="Wu B."/>
            <person name="Xu Z."/>
            <person name="Knudson A."/>
            <person name="Carlson A."/>
            <person name="Chen N."/>
            <person name="Kovaka S."/>
            <person name="LaButti K."/>
            <person name="Lipzen A."/>
            <person name="Pennachio C."/>
            <person name="Riley R."/>
            <person name="Schakwitz W."/>
            <person name="Umezawa K."/>
            <person name="Ohm R.A."/>
            <person name="Grigoriev I.V."/>
            <person name="Nagy L.G."/>
            <person name="Gibbons J."/>
            <person name="Hibbett D."/>
        </authorList>
    </citation>
    <scope>NUCLEOTIDE SEQUENCE [LARGE SCALE GENOMIC DNA]</scope>
    <source>
        <strain evidence="3">ALCF2SS1-6</strain>
    </source>
</reference>
<dbReference type="InterPro" id="IPR000210">
    <property type="entry name" value="BTB/POZ_dom"/>
</dbReference>
<dbReference type="CDD" id="cd18186">
    <property type="entry name" value="BTB_POZ_ZBTB_KLHL-like"/>
    <property type="match status" value="1"/>
</dbReference>
<dbReference type="Pfam" id="PF00651">
    <property type="entry name" value="BTB"/>
    <property type="match status" value="1"/>
</dbReference>
<protein>
    <recommendedName>
        <fullName evidence="2">BTB domain-containing protein</fullName>
    </recommendedName>
</protein>
<dbReference type="SMART" id="SM00225">
    <property type="entry name" value="BTB"/>
    <property type="match status" value="1"/>
</dbReference>
<dbReference type="PROSITE" id="PS50097">
    <property type="entry name" value="BTB"/>
    <property type="match status" value="1"/>
</dbReference>
<evidence type="ECO:0000313" key="4">
    <source>
        <dbReference type="Proteomes" id="UP000313359"/>
    </source>
</evidence>
<proteinExistence type="predicted"/>
<dbReference type="EMBL" id="ML122283">
    <property type="protein sequence ID" value="RPD57115.1"/>
    <property type="molecule type" value="Genomic_DNA"/>
</dbReference>
<keyword evidence="4" id="KW-1185">Reference proteome</keyword>
<feature type="region of interest" description="Disordered" evidence="1">
    <location>
        <begin position="1"/>
        <end position="26"/>
    </location>
</feature>
<evidence type="ECO:0000256" key="1">
    <source>
        <dbReference type="SAM" id="MobiDB-lite"/>
    </source>
</evidence>
<name>A0A5C2S0Z2_9APHY</name>
<accession>A0A5C2S0Z2</accession>
<dbReference type="OrthoDB" id="2802798at2759"/>
<dbReference type="AlphaFoldDB" id="A0A5C2S0Z2"/>
<dbReference type="Proteomes" id="UP000313359">
    <property type="component" value="Unassembled WGS sequence"/>
</dbReference>
<dbReference type="SUPFAM" id="SSF54695">
    <property type="entry name" value="POZ domain"/>
    <property type="match status" value="1"/>
</dbReference>
<dbReference type="Gene3D" id="3.30.710.10">
    <property type="entry name" value="Potassium Channel Kv1.1, Chain A"/>
    <property type="match status" value="1"/>
</dbReference>
<feature type="domain" description="BTB" evidence="2">
    <location>
        <begin position="34"/>
        <end position="108"/>
    </location>
</feature>
<organism evidence="3 4">
    <name type="scientific">Lentinus tigrinus ALCF2SS1-6</name>
    <dbReference type="NCBI Taxonomy" id="1328759"/>
    <lineage>
        <taxon>Eukaryota</taxon>
        <taxon>Fungi</taxon>
        <taxon>Dikarya</taxon>
        <taxon>Basidiomycota</taxon>
        <taxon>Agaricomycotina</taxon>
        <taxon>Agaricomycetes</taxon>
        <taxon>Polyporales</taxon>
        <taxon>Polyporaceae</taxon>
        <taxon>Lentinus</taxon>
    </lineage>
</organism>
<dbReference type="InterPro" id="IPR011333">
    <property type="entry name" value="SKP1/BTB/POZ_sf"/>
</dbReference>
<evidence type="ECO:0000259" key="2">
    <source>
        <dbReference type="PROSITE" id="PS50097"/>
    </source>
</evidence>